<keyword evidence="4" id="KW-1185">Reference proteome</keyword>
<accession>A0ABR4FLP9</accession>
<evidence type="ECO:0000256" key="2">
    <source>
        <dbReference type="SAM" id="MobiDB-lite"/>
    </source>
</evidence>
<reference evidence="3 4" key="1">
    <citation type="submission" date="2024-07" db="EMBL/GenBank/DDBJ databases">
        <title>Section-level genome sequencing and comparative genomics of Aspergillus sections Usti and Cavernicolus.</title>
        <authorList>
            <consortium name="Lawrence Berkeley National Laboratory"/>
            <person name="Nybo J.L."/>
            <person name="Vesth T.C."/>
            <person name="Theobald S."/>
            <person name="Frisvad J.C."/>
            <person name="Larsen T.O."/>
            <person name="Kjaerboelling I."/>
            <person name="Rothschild-Mancinelli K."/>
            <person name="Lyhne E.K."/>
            <person name="Kogle M.E."/>
            <person name="Barry K."/>
            <person name="Clum A."/>
            <person name="Na H."/>
            <person name="Ledsgaard L."/>
            <person name="Lin J."/>
            <person name="Lipzen A."/>
            <person name="Kuo A."/>
            <person name="Riley R."/>
            <person name="Mondo S."/>
            <person name="Labutti K."/>
            <person name="Haridas S."/>
            <person name="Pangalinan J."/>
            <person name="Salamov A.A."/>
            <person name="Simmons B.A."/>
            <person name="Magnuson J.K."/>
            <person name="Chen J."/>
            <person name="Drula E."/>
            <person name="Henrissat B."/>
            <person name="Wiebenga A."/>
            <person name="Lubbers R.J."/>
            <person name="Gomes A.C."/>
            <person name="Makela M.R."/>
            <person name="Stajich J."/>
            <person name="Grigoriev I.V."/>
            <person name="Mortensen U.H."/>
            <person name="De Vries R.P."/>
            <person name="Baker S.E."/>
            <person name="Andersen M.R."/>
        </authorList>
    </citation>
    <scope>NUCLEOTIDE SEQUENCE [LARGE SCALE GENOMIC DNA]</scope>
    <source>
        <strain evidence="3 4">CBS 209.92</strain>
    </source>
</reference>
<proteinExistence type="predicted"/>
<feature type="coiled-coil region" evidence="1">
    <location>
        <begin position="306"/>
        <end position="333"/>
    </location>
</feature>
<sequence>MKASQAAAAGTRTPSEIALRADSDLSRVSKPRKPNPDSAPATGWQSDDEDKSTGRRDTSAAEEDDDYHMAELGPAAAAGSGAVHEASHHPAHSSWTAVNTLDAAGMSGRLGTKGFLNRGASETPSASDIWDMAASIPTDDRLFPEAELLRRKPFTSQPTMEETWMQTVDWAMEGFGEASVRNSPQALAQPSNTAPTDCRSASLIGSAGTMLSGLPTPLAAWTVPPHSTAAIQPSVKNVIQTSYEPLPELSGLQSCQTLRINRHNSGEQLTSAPNFVESTLGARLQMTMIAPLPQNQSASEAEKGNANNISALKKQVAEEKENYNEAMMCMQDAGNLLALGPSSQLYAHITAMNQPSSLSLANGNNGVPGNVIKIDLDDMAE</sequence>
<evidence type="ECO:0000313" key="4">
    <source>
        <dbReference type="Proteomes" id="UP001610563"/>
    </source>
</evidence>
<feature type="region of interest" description="Disordered" evidence="2">
    <location>
        <begin position="1"/>
        <end position="67"/>
    </location>
</feature>
<evidence type="ECO:0000256" key="1">
    <source>
        <dbReference type="SAM" id="Coils"/>
    </source>
</evidence>
<evidence type="ECO:0000313" key="3">
    <source>
        <dbReference type="EMBL" id="KAL2784193.1"/>
    </source>
</evidence>
<dbReference type="Proteomes" id="UP001610563">
    <property type="component" value="Unassembled WGS sequence"/>
</dbReference>
<protein>
    <submittedName>
        <fullName evidence="3">Uncharacterized protein</fullName>
    </submittedName>
</protein>
<organism evidence="3 4">
    <name type="scientific">Aspergillus keveii</name>
    <dbReference type="NCBI Taxonomy" id="714993"/>
    <lineage>
        <taxon>Eukaryota</taxon>
        <taxon>Fungi</taxon>
        <taxon>Dikarya</taxon>
        <taxon>Ascomycota</taxon>
        <taxon>Pezizomycotina</taxon>
        <taxon>Eurotiomycetes</taxon>
        <taxon>Eurotiomycetidae</taxon>
        <taxon>Eurotiales</taxon>
        <taxon>Aspergillaceae</taxon>
        <taxon>Aspergillus</taxon>
        <taxon>Aspergillus subgen. Nidulantes</taxon>
    </lineage>
</organism>
<name>A0ABR4FLP9_9EURO</name>
<keyword evidence="1" id="KW-0175">Coiled coil</keyword>
<comment type="caution">
    <text evidence="3">The sequence shown here is derived from an EMBL/GenBank/DDBJ whole genome shotgun (WGS) entry which is preliminary data.</text>
</comment>
<dbReference type="EMBL" id="JBFTWV010000190">
    <property type="protein sequence ID" value="KAL2784193.1"/>
    <property type="molecule type" value="Genomic_DNA"/>
</dbReference>
<gene>
    <name evidence="3" type="ORF">BJX66DRAFT_344286</name>
</gene>